<dbReference type="OrthoDB" id="230260at2"/>
<evidence type="ECO:0000256" key="1">
    <source>
        <dbReference type="SAM" id="Coils"/>
    </source>
</evidence>
<accession>A0A212REL2</accession>
<proteinExistence type="predicted"/>
<dbReference type="Proteomes" id="UP000198418">
    <property type="component" value="Unassembled WGS sequence"/>
</dbReference>
<keyword evidence="2" id="KW-0812">Transmembrane</keyword>
<feature type="transmembrane region" description="Helical" evidence="2">
    <location>
        <begin position="397"/>
        <end position="418"/>
    </location>
</feature>
<keyword evidence="2" id="KW-0472">Membrane</keyword>
<dbReference type="RefSeq" id="WP_141098418.1">
    <property type="nucleotide sequence ID" value="NZ_FYDG01000004.1"/>
</dbReference>
<protein>
    <submittedName>
        <fullName evidence="3">Uncharacterized protein involved in exopolysaccharide biosynthesis</fullName>
    </submittedName>
</protein>
<gene>
    <name evidence="3" type="ORF">SAMN06265338_10429</name>
</gene>
<reference evidence="4" key="1">
    <citation type="submission" date="2017-06" db="EMBL/GenBank/DDBJ databases">
        <authorList>
            <person name="Varghese N."/>
            <person name="Submissions S."/>
        </authorList>
    </citation>
    <scope>NUCLEOTIDE SEQUENCE [LARGE SCALE GENOMIC DNA]</scope>
    <source>
        <strain evidence="4">DSM 137</strain>
    </source>
</reference>
<dbReference type="EMBL" id="FYDG01000004">
    <property type="protein sequence ID" value="SNB70803.1"/>
    <property type="molecule type" value="Genomic_DNA"/>
</dbReference>
<evidence type="ECO:0000313" key="3">
    <source>
        <dbReference type="EMBL" id="SNB70803.1"/>
    </source>
</evidence>
<sequence length="460" mass="48368">MGLPLFLLVLRKRLRLAAAILGCALCGAAAALLITPARYDAVAVASIDPSSADPVSGLGPAPGSVLIVQGNLAALARSNQVALDVVRRLDFDRDPEIQRAYSGVWRQPAADIRQFAAQRLLERLEVRFLPGSNVLTIGFRAAMPEHAATVANAFMTAFIDAAVALKGQSAQKAADWFAPQIEKAAARLADSRGRLESFQTEARLLAPGANDSEADRLLSIGNALSAAKTELVALQSQLATPGAGANDAQNPDVQTLVGLRASLASAEADIARLKAEAGASHPKMIEKQALRESLRAQIAEQTDAYRAKLAERVAAQMLRVARMEKTYADNLRDMVGVQAQRDRLAQLRAEIQFQQDEVDRLQRAASQARLQSQLSFSNIAVIDRAAPPANPAAPKPLAALALAGGAGLGLAVLGALIVEALDRRIRRPEDLAEAAGAPLLGVAGDFSPPAGAPPFGSARA</sequence>
<dbReference type="PANTHER" id="PTHR32309:SF31">
    <property type="entry name" value="CAPSULAR EXOPOLYSACCHARIDE FAMILY"/>
    <property type="match status" value="1"/>
</dbReference>
<name>A0A212REL2_RHOAC</name>
<dbReference type="AlphaFoldDB" id="A0A212REL2"/>
<dbReference type="InterPro" id="IPR050445">
    <property type="entry name" value="Bact_polysacc_biosynth/exp"/>
</dbReference>
<keyword evidence="1" id="KW-0175">Coiled coil</keyword>
<keyword evidence="2" id="KW-1133">Transmembrane helix</keyword>
<evidence type="ECO:0000256" key="2">
    <source>
        <dbReference type="SAM" id="Phobius"/>
    </source>
</evidence>
<dbReference type="PANTHER" id="PTHR32309">
    <property type="entry name" value="TYROSINE-PROTEIN KINASE"/>
    <property type="match status" value="1"/>
</dbReference>
<organism evidence="3 4">
    <name type="scientific">Rhodoblastus acidophilus</name>
    <name type="common">Rhodopseudomonas acidophila</name>
    <dbReference type="NCBI Taxonomy" id="1074"/>
    <lineage>
        <taxon>Bacteria</taxon>
        <taxon>Pseudomonadati</taxon>
        <taxon>Pseudomonadota</taxon>
        <taxon>Alphaproteobacteria</taxon>
        <taxon>Hyphomicrobiales</taxon>
        <taxon>Rhodoblastaceae</taxon>
        <taxon>Rhodoblastus</taxon>
    </lineage>
</organism>
<evidence type="ECO:0000313" key="4">
    <source>
        <dbReference type="Proteomes" id="UP000198418"/>
    </source>
</evidence>
<feature type="coiled-coil region" evidence="1">
    <location>
        <begin position="337"/>
        <end position="371"/>
    </location>
</feature>
<keyword evidence="4" id="KW-1185">Reference proteome</keyword>